<comment type="caution">
    <text evidence="3">The sequence shown here is derived from an EMBL/GenBank/DDBJ whole genome shotgun (WGS) entry which is preliminary data.</text>
</comment>
<protein>
    <submittedName>
        <fullName evidence="3">Uncharacterized protein</fullName>
    </submittedName>
</protein>
<accession>A0A7J5C2Q4</accession>
<proteinExistence type="predicted"/>
<dbReference type="Proteomes" id="UP000467240">
    <property type="component" value="Unassembled WGS sequence"/>
</dbReference>
<keyword evidence="2" id="KW-1133">Transmembrane helix</keyword>
<evidence type="ECO:0000256" key="1">
    <source>
        <dbReference type="SAM" id="MobiDB-lite"/>
    </source>
</evidence>
<feature type="transmembrane region" description="Helical" evidence="2">
    <location>
        <begin position="180"/>
        <end position="197"/>
    </location>
</feature>
<evidence type="ECO:0000256" key="2">
    <source>
        <dbReference type="SAM" id="Phobius"/>
    </source>
</evidence>
<name>A0A7J5C2Q4_9MICO</name>
<feature type="transmembrane region" description="Helical" evidence="2">
    <location>
        <begin position="203"/>
        <end position="222"/>
    </location>
</feature>
<evidence type="ECO:0000313" key="3">
    <source>
        <dbReference type="EMBL" id="KAB1662472.1"/>
    </source>
</evidence>
<feature type="region of interest" description="Disordered" evidence="1">
    <location>
        <begin position="1"/>
        <end position="28"/>
    </location>
</feature>
<reference evidence="3 4" key="1">
    <citation type="submission" date="2019-09" db="EMBL/GenBank/DDBJ databases">
        <title>Phylogeny of genus Pseudoclavibacter and closely related genus.</title>
        <authorList>
            <person name="Li Y."/>
        </authorList>
    </citation>
    <scope>NUCLEOTIDE SEQUENCE [LARGE SCALE GENOMIC DNA]</scope>
    <source>
        <strain evidence="3 4">DSM 23821</strain>
    </source>
</reference>
<feature type="transmembrane region" description="Helical" evidence="2">
    <location>
        <begin position="88"/>
        <end position="108"/>
    </location>
</feature>
<feature type="transmembrane region" description="Helical" evidence="2">
    <location>
        <begin position="49"/>
        <end position="68"/>
    </location>
</feature>
<keyword evidence="4" id="KW-1185">Reference proteome</keyword>
<feature type="transmembrane region" description="Helical" evidence="2">
    <location>
        <begin position="153"/>
        <end position="173"/>
    </location>
</feature>
<feature type="transmembrane region" description="Helical" evidence="2">
    <location>
        <begin position="120"/>
        <end position="141"/>
    </location>
</feature>
<gene>
    <name evidence="3" type="ORF">F8O01_00540</name>
</gene>
<dbReference type="RefSeq" id="WP_158038904.1">
    <property type="nucleotide sequence ID" value="NZ_JACCFV010000001.1"/>
</dbReference>
<keyword evidence="2" id="KW-0472">Membrane</keyword>
<dbReference type="OrthoDB" id="3240366at2"/>
<dbReference type="AlphaFoldDB" id="A0A7J5C2Q4"/>
<evidence type="ECO:0000313" key="4">
    <source>
        <dbReference type="Proteomes" id="UP000467240"/>
    </source>
</evidence>
<organism evidence="3 4">
    <name type="scientific">Pseudoclavibacter chungangensis</name>
    <dbReference type="NCBI Taxonomy" id="587635"/>
    <lineage>
        <taxon>Bacteria</taxon>
        <taxon>Bacillati</taxon>
        <taxon>Actinomycetota</taxon>
        <taxon>Actinomycetes</taxon>
        <taxon>Micrococcales</taxon>
        <taxon>Microbacteriaceae</taxon>
        <taxon>Pseudoclavibacter</taxon>
    </lineage>
</organism>
<keyword evidence="2" id="KW-0812">Transmembrane</keyword>
<feature type="compositionally biased region" description="Gly residues" evidence="1">
    <location>
        <begin position="11"/>
        <end position="20"/>
    </location>
</feature>
<sequence length="241" mass="24637">MATHDFTRETGSGGTHGPAGDGDVPLDPSDMARLMRTQADRTRRPDIRVLRWLFVLTGVGWFVGFGLLWSSERGGNPLFRLPSDAADIAYAVVVALSSLAACLLGALVGRGMSGPRARTGAIYGFAWPIAMAGAVLFGIGLVRAGMPAPVAELYFPGACCLVAGVLSICGSAIWPSRERLALGGLLIATTIVATLLGTPHHALVYAVVAGGAFVVAGIRTGARAGGADDARSAPDPGAARG</sequence>
<dbReference type="EMBL" id="WBJZ01000001">
    <property type="protein sequence ID" value="KAB1662472.1"/>
    <property type="molecule type" value="Genomic_DNA"/>
</dbReference>